<evidence type="ECO:0000313" key="2">
    <source>
        <dbReference type="Proteomes" id="UP000594028"/>
    </source>
</evidence>
<protein>
    <submittedName>
        <fullName evidence="1">Topoisomerase</fullName>
    </submittedName>
</protein>
<sequence>MYKLLPIELDYFTYTRILEEMCNVILLHIFNCSEGFKMPYGLGFILIGKYKPNTFTPKSLSIDYKSSKEYNKHIYHLNEHSNGYKYRLYWSKIPRTFPDRYRYQLCLVRDNKRKLAQLIFNKQDYLDINDIQIYKM</sequence>
<dbReference type="RefSeq" id="YP_010113271.1">
    <property type="nucleotide sequence ID" value="NC_055901.1"/>
</dbReference>
<name>A0A7M1RUR7_9CAUD</name>
<dbReference type="GeneID" id="65131784"/>
<keyword evidence="2" id="KW-1185">Reference proteome</keyword>
<proteinExistence type="predicted"/>
<reference evidence="1 2" key="1">
    <citation type="submission" date="2020-07" db="EMBL/GenBank/DDBJ databases">
        <title>Taxonomic proposal: Crassvirales, a new order of highly abundant and diverse bacterial viruses.</title>
        <authorList>
            <person name="Shkoporov A.N."/>
            <person name="Stockdale S.R."/>
            <person name="Guerin E."/>
            <person name="Ross R.P."/>
            <person name="Hill C."/>
        </authorList>
    </citation>
    <scope>NUCLEOTIDE SEQUENCE [LARGE SCALE GENOMIC DNA]</scope>
</reference>
<organism evidence="1 2">
    <name type="scientific">uncultured phage cr130_1</name>
    <dbReference type="NCBI Taxonomy" id="2772092"/>
    <lineage>
        <taxon>Viruses</taxon>
        <taxon>Duplodnaviria</taxon>
        <taxon>Heunggongvirae</taxon>
        <taxon>Uroviricota</taxon>
        <taxon>Caudoviricetes</taxon>
        <taxon>Crassvirales</taxon>
        <taxon>Suoliviridae</taxon>
        <taxon>Oafivirinae</taxon>
        <taxon>Chuhaivirus</taxon>
        <taxon>Chuhaivirus simiae</taxon>
    </lineage>
</organism>
<accession>A0A7M1RUR7</accession>
<dbReference type="KEGG" id="vg:65131784"/>
<evidence type="ECO:0000313" key="1">
    <source>
        <dbReference type="EMBL" id="QOR57631.1"/>
    </source>
</evidence>
<dbReference type="Proteomes" id="UP000594028">
    <property type="component" value="Segment"/>
</dbReference>
<dbReference type="EMBL" id="MT774408">
    <property type="protein sequence ID" value="QOR57631.1"/>
    <property type="molecule type" value="Genomic_DNA"/>
</dbReference>